<evidence type="ECO:0000313" key="3">
    <source>
        <dbReference type="Proteomes" id="UP000507245"/>
    </source>
</evidence>
<dbReference type="EMBL" id="CAEKKB010000007">
    <property type="protein sequence ID" value="CAB4316914.1"/>
    <property type="molecule type" value="Genomic_DNA"/>
</dbReference>
<dbReference type="PANTHER" id="PTHR33790:SF10">
    <property type="entry name" value="PROTEIN EARLY RESPONSIVE TO DEHYDRATION 15"/>
    <property type="match status" value="1"/>
</dbReference>
<evidence type="ECO:0008006" key="4">
    <source>
        <dbReference type="Google" id="ProtNLM"/>
    </source>
</evidence>
<dbReference type="Proteomes" id="UP000507245">
    <property type="component" value="Unassembled WGS sequence"/>
</dbReference>
<keyword evidence="3" id="KW-1185">Reference proteome</keyword>
<reference evidence="3" key="1">
    <citation type="journal article" date="2020" name="Genome Biol.">
        <title>Gamete binning: chromosome-level and haplotype-resolved genome assembly enabled by high-throughput single-cell sequencing of gamete genomes.</title>
        <authorList>
            <person name="Campoy J.A."/>
            <person name="Sun H."/>
            <person name="Goel M."/>
            <person name="Jiao W.-B."/>
            <person name="Folz-Donahue K."/>
            <person name="Wang N."/>
            <person name="Rubio M."/>
            <person name="Liu C."/>
            <person name="Kukat C."/>
            <person name="Ruiz D."/>
            <person name="Huettel B."/>
            <person name="Schneeberger K."/>
        </authorList>
    </citation>
    <scope>NUCLEOTIDE SEQUENCE [LARGE SCALE GENOMIC DNA]</scope>
    <source>
        <strain evidence="3">cv. Rojo Pasion</strain>
    </source>
</reference>
<dbReference type="PANTHER" id="PTHR33790">
    <property type="entry name" value="OS05G0344200 PROTEIN"/>
    <property type="match status" value="1"/>
</dbReference>
<feature type="compositionally biased region" description="Basic and acidic residues" evidence="1">
    <location>
        <begin position="122"/>
        <end position="141"/>
    </location>
</feature>
<organism evidence="2 3">
    <name type="scientific">Prunus armeniaca</name>
    <name type="common">Apricot</name>
    <name type="synonym">Armeniaca vulgaris</name>
    <dbReference type="NCBI Taxonomy" id="36596"/>
    <lineage>
        <taxon>Eukaryota</taxon>
        <taxon>Viridiplantae</taxon>
        <taxon>Streptophyta</taxon>
        <taxon>Embryophyta</taxon>
        <taxon>Tracheophyta</taxon>
        <taxon>Spermatophyta</taxon>
        <taxon>Magnoliopsida</taxon>
        <taxon>eudicotyledons</taxon>
        <taxon>Gunneridae</taxon>
        <taxon>Pentapetalae</taxon>
        <taxon>rosids</taxon>
        <taxon>fabids</taxon>
        <taxon>Rosales</taxon>
        <taxon>Rosaceae</taxon>
        <taxon>Amygdaloideae</taxon>
        <taxon>Amygdaleae</taxon>
        <taxon>Prunus</taxon>
    </lineage>
</organism>
<dbReference type="InterPro" id="IPR040414">
    <property type="entry name" value="CID1/CID2"/>
</dbReference>
<dbReference type="AlphaFoldDB" id="A0A6J5Y0I1"/>
<dbReference type="OrthoDB" id="628205at2759"/>
<gene>
    <name evidence="2" type="ORF">ORAREDHAP_LOCUS43389</name>
</gene>
<protein>
    <recommendedName>
        <fullName evidence="4">Ataxin-2 C-terminal domain-containing protein</fullName>
    </recommendedName>
</protein>
<name>A0A6J5Y0I1_PRUAR</name>
<evidence type="ECO:0000313" key="2">
    <source>
        <dbReference type="EMBL" id="CAB4316914.1"/>
    </source>
</evidence>
<evidence type="ECO:0000256" key="1">
    <source>
        <dbReference type="SAM" id="MobiDB-lite"/>
    </source>
</evidence>
<proteinExistence type="predicted"/>
<feature type="region of interest" description="Disordered" evidence="1">
    <location>
        <begin position="122"/>
        <end position="157"/>
    </location>
</feature>
<sequence>MALVSGGSTLNPNAPLFIPAALKQVEDFSPEWWQLVTTSTWYHDYWLSQQGEDGFYDNAQGDVDNVADLLPETFDLDAGEDFSSLEAQFEEFLQLSQTESKNGMNNYSKRLETSTAVLKNLKSLEDKRSPVEQRRYAEKPAKHVSPKCSPRFIQQPR</sequence>
<accession>A0A6J5Y0I1</accession>